<dbReference type="Proteomes" id="UP000287352">
    <property type="component" value="Unassembled WGS sequence"/>
</dbReference>
<dbReference type="EMBL" id="BIFR01000001">
    <property type="protein sequence ID" value="GCE13621.1"/>
    <property type="molecule type" value="Genomic_DNA"/>
</dbReference>
<evidence type="ECO:0000313" key="2">
    <source>
        <dbReference type="EMBL" id="GCE13621.1"/>
    </source>
</evidence>
<feature type="transmembrane region" description="Helical" evidence="1">
    <location>
        <begin position="120"/>
        <end position="142"/>
    </location>
</feature>
<feature type="transmembrane region" description="Helical" evidence="1">
    <location>
        <begin position="174"/>
        <end position="193"/>
    </location>
</feature>
<keyword evidence="1" id="KW-0812">Transmembrane</keyword>
<accession>A0A402A3P8</accession>
<dbReference type="PANTHER" id="PTHR37305:SF1">
    <property type="entry name" value="MEMBRANE PROTEIN"/>
    <property type="match status" value="1"/>
</dbReference>
<reference evidence="3" key="1">
    <citation type="submission" date="2018-12" db="EMBL/GenBank/DDBJ databases">
        <title>Tengunoibacter tsumagoiensis gen. nov., sp. nov., Dictyobacter kobayashii sp. nov., D. alpinus sp. nov., and D. joshuensis sp. nov. and description of Dictyobacteraceae fam. nov. within the order Ktedonobacterales isolated from Tengu-no-mugimeshi.</title>
        <authorList>
            <person name="Wang C.M."/>
            <person name="Zheng Y."/>
            <person name="Sakai Y."/>
            <person name="Toyoda A."/>
            <person name="Minakuchi Y."/>
            <person name="Abe K."/>
            <person name="Yokota A."/>
            <person name="Yabe S."/>
        </authorList>
    </citation>
    <scope>NUCLEOTIDE SEQUENCE [LARGE SCALE GENOMIC DNA]</scope>
    <source>
        <strain evidence="3">Uno3</strain>
    </source>
</reference>
<feature type="transmembrane region" description="Helical" evidence="1">
    <location>
        <begin position="80"/>
        <end position="99"/>
    </location>
</feature>
<comment type="caution">
    <text evidence="2">The sequence shown here is derived from an EMBL/GenBank/DDBJ whole genome shotgun (WGS) entry which is preliminary data.</text>
</comment>
<gene>
    <name evidence="2" type="ORF">KTT_34800</name>
</gene>
<evidence type="ECO:0000313" key="3">
    <source>
        <dbReference type="Proteomes" id="UP000287352"/>
    </source>
</evidence>
<keyword evidence="3" id="KW-1185">Reference proteome</keyword>
<proteinExistence type="predicted"/>
<protein>
    <submittedName>
        <fullName evidence="2">Uncharacterized protein</fullName>
    </submittedName>
</protein>
<feature type="transmembrane region" description="Helical" evidence="1">
    <location>
        <begin position="200"/>
        <end position="225"/>
    </location>
</feature>
<dbReference type="PANTHER" id="PTHR37305">
    <property type="entry name" value="INTEGRAL MEMBRANE PROTEIN-RELATED"/>
    <property type="match status" value="1"/>
</dbReference>
<feature type="transmembrane region" description="Helical" evidence="1">
    <location>
        <begin position="33"/>
        <end position="52"/>
    </location>
</feature>
<feature type="transmembrane region" description="Helical" evidence="1">
    <location>
        <begin position="273"/>
        <end position="292"/>
    </location>
</feature>
<keyword evidence="1" id="KW-1133">Transmembrane helix</keyword>
<dbReference type="RefSeq" id="WP_126581132.1">
    <property type="nucleotide sequence ID" value="NZ_BIFR01000001.1"/>
</dbReference>
<dbReference type="AlphaFoldDB" id="A0A402A3P8"/>
<dbReference type="GO" id="GO:0005886">
    <property type="term" value="C:plasma membrane"/>
    <property type="evidence" value="ECO:0007669"/>
    <property type="project" value="UniProtKB-SubCell"/>
</dbReference>
<keyword evidence="1" id="KW-0472">Membrane</keyword>
<dbReference type="OrthoDB" id="153365at2"/>
<name>A0A402A3P8_9CHLR</name>
<sequence length="298" mass="32721">MSSVTVAHATIPADRPSFGGMIRSELFRVSRMWSTWLTLVMLIGVICLPYLITASTPSRGTELKHAPLIFFNDSIPLNLFVLRVFIGFFLIVLTANVFGREYQLGTIRILLARGIGRVQLLFAKLLTVVLIALAVFVLGLLLDAVLQYIQVLALAGNADSFQKLDGTFWHTTQIYLLTILISMGVTILLTVAMTSLGRSLAFGLSASLAFFPADNIGTIFMSLGFRLTHNDFWNNATAYFLGPNLNVMPHAIVNSLESNGFNPAVPVDGTHTLLVALVYALIFATLAILLTWKRDVKE</sequence>
<organism evidence="2 3">
    <name type="scientific">Tengunoibacter tsumagoiensis</name>
    <dbReference type="NCBI Taxonomy" id="2014871"/>
    <lineage>
        <taxon>Bacteria</taxon>
        <taxon>Bacillati</taxon>
        <taxon>Chloroflexota</taxon>
        <taxon>Ktedonobacteria</taxon>
        <taxon>Ktedonobacterales</taxon>
        <taxon>Dictyobacteraceae</taxon>
        <taxon>Tengunoibacter</taxon>
    </lineage>
</organism>
<dbReference type="GO" id="GO:0140359">
    <property type="term" value="F:ABC-type transporter activity"/>
    <property type="evidence" value="ECO:0007669"/>
    <property type="project" value="InterPro"/>
</dbReference>
<dbReference type="Pfam" id="PF12730">
    <property type="entry name" value="ABC2_membrane_4"/>
    <property type="match status" value="1"/>
</dbReference>
<evidence type="ECO:0000256" key="1">
    <source>
        <dbReference type="SAM" id="Phobius"/>
    </source>
</evidence>